<geneLocation type="plasmid" evidence="1 2">
    <name>p330</name>
</geneLocation>
<evidence type="ECO:0000313" key="2">
    <source>
        <dbReference type="Proteomes" id="UP000190951"/>
    </source>
</evidence>
<keyword evidence="2" id="KW-1185">Reference proteome</keyword>
<sequence length="1389" mass="157141">MKNKLYLTLSNLFNEIKTATRKSASLDDEIDNRIKEAPEVTSAREGFPSLNDRLSNIQNNVVKNSLYANGVDDKLNSLRDELINKIPKNNTGVIEDVNKDILVSLDNKVSHKEDLISLTPNSTVTLPNDGLYTVSKAYMSSTSFETALKTISFNSDTDVDYDKAFCNLKNGTIYANGFSELYELPLNSAITMNNDTYDCCIIGNLCTAATDYFSPIVNADKSINYTNHLINALNGNAWNIARGYVTVMFSFTENIPICEAIFDFTTNSSYANFQIDTSEDGSTWNNIYNVNITTGQQKLDFKPPSNTPIKSIRFIINAYDGVSNRNISISNIKLFSLKYNQPSKIVASRNQFILDLDNTKLMINTESISDSNKLIVQKYALVNIIGDGSKPLYTYIPKTYNLLSQDFYDSKGYRCVQDSLQSYGAVNKLSNTYLYSRLYEKSPINAPNGQLGNITMTKNGSSYSNYNAWLPYTNIAYKISITLNGENYEIPLSLNNINNILSVTLGGSELNIQIRVIDSRAIKVFVTPVNGEIIKVDAVNVVMYSLYSLGRNSYYTGVFSNVYLSLNRSSIKGYPINLFNLYNVFSLAYINWYWSMFASAFESNWASSPYNSTENGAVCAVIPQDIYSGTETTSSYNADPVSTSTYSKIGCNLPVNIYIGCDGIGTLQPIMEADCYSVQANNLKPIYSFDEEYTSKTYIGKDSKIVSILPNQTAASIDDIQYSISFDGYNYYYINSNLNWLLYTNKGMTSDALSKLNDSNFESIRAGSEWLYIKVKLITPNAYVQNITLNFDNDYFEVIADDEILSKGMTKRCIENINPTSLTNKFLTISPILFIYYEAYSLYPAFQFQLSGYTLNNYLDIRWQEIDNVSVVEYLLGDNGLLYKNNSTTETKYIKVIRNIIQNQTAVIDARDETKDNINTIKLSQEVLSDSVDTLKQSVTLMHDTFLQKGTVPSELPSEVLPALQVIEVPTLKPNEYYVIENVPSFRGVQLWDEITSYIPYSDVINYNNKTTQEFTYSGISFDETEACLSTDYDRDNAYICPENVLNNAGALGPVSYPMFDVTASVAPTSGDINEMLENGGTFSFSYSYGWWWGNKYIRAGGYTVYWDLPGEATRWVDVIFDFKKNVWINYLTNLEFGLYDANHGVPSTVQYNESIQSLSYQITTFSFSKDGKEYTDIAKYSGTETGTINFNTELRYIRIRMEVPYSYNRGCGTVTFTGMNIYFSPVHYIHNTESYIYNSVPIDSSKWLDFTSIKVDRFIDHDPCEMRFLLSEDANQLQWKYWDGTTWQIVNHVSLAQSMSIETLLALTNNELNQLKKGSLSIASIMKTTDIWKTPILRSVEFIHSNETKQYYSLSNPYTVDIKYSDLDKTVTVTNTTNSVRKIKIVLL</sequence>
<dbReference type="Proteomes" id="UP000190951">
    <property type="component" value="Plasmid p330"/>
</dbReference>
<organism evidence="1 2">
    <name type="scientific">Clostridium felsineum</name>
    <dbReference type="NCBI Taxonomy" id="36839"/>
    <lineage>
        <taxon>Bacteria</taxon>
        <taxon>Bacillati</taxon>
        <taxon>Bacillota</taxon>
        <taxon>Clostridia</taxon>
        <taxon>Eubacteriales</taxon>
        <taxon>Clostridiaceae</taxon>
        <taxon>Clostridium</taxon>
    </lineage>
</organism>
<dbReference type="Gene3D" id="2.60.120.260">
    <property type="entry name" value="Galactose-binding domain-like"/>
    <property type="match status" value="1"/>
</dbReference>
<dbReference type="RefSeq" id="WP_077832527.1">
    <property type="nucleotide sequence ID" value="NZ_CP096984.1"/>
</dbReference>
<gene>
    <name evidence="1" type="ORF">CROST_047150</name>
</gene>
<dbReference type="EMBL" id="CP096984">
    <property type="protein sequence ID" value="URZ13937.1"/>
    <property type="molecule type" value="Genomic_DNA"/>
</dbReference>
<dbReference type="STRING" id="84029.CROST_32020"/>
<name>A0A1S8L1S2_9CLOT</name>
<reference evidence="1 2" key="1">
    <citation type="submission" date="2022-04" db="EMBL/GenBank/DDBJ databases">
        <title>Genome sequence of C. roseum typestrain.</title>
        <authorList>
            <person name="Poehlein A."/>
            <person name="Schoch T."/>
            <person name="Duerre P."/>
            <person name="Daniel R."/>
        </authorList>
    </citation>
    <scope>NUCLEOTIDE SEQUENCE [LARGE SCALE GENOMIC DNA]</scope>
    <source>
        <strain evidence="1 2">DSM 7320</strain>
        <plasmid evidence="1 2">p330</plasmid>
    </source>
</reference>
<keyword evidence="1" id="KW-0614">Plasmid</keyword>
<dbReference type="KEGG" id="crw:CROST_047150"/>
<evidence type="ECO:0000313" key="1">
    <source>
        <dbReference type="EMBL" id="URZ13937.1"/>
    </source>
</evidence>
<accession>A0A1S8L1S2</accession>
<proteinExistence type="predicted"/>
<protein>
    <submittedName>
        <fullName evidence="1">Uncharacterized protein</fullName>
    </submittedName>
</protein>